<comment type="caution">
    <text evidence="7">The sequence shown here is derived from an EMBL/GenBank/DDBJ whole genome shotgun (WGS) entry which is preliminary data.</text>
</comment>
<keyword evidence="4" id="KW-0378">Hydrolase</keyword>
<evidence type="ECO:0000256" key="3">
    <source>
        <dbReference type="ARBA" id="ARBA00022722"/>
    </source>
</evidence>
<dbReference type="SUPFAM" id="SSF53098">
    <property type="entry name" value="Ribonuclease H-like"/>
    <property type="match status" value="1"/>
</dbReference>
<evidence type="ECO:0000259" key="6">
    <source>
        <dbReference type="SMART" id="SM00479"/>
    </source>
</evidence>
<dbReference type="SMART" id="SM00479">
    <property type="entry name" value="EXOIII"/>
    <property type="match status" value="1"/>
</dbReference>
<evidence type="ECO:0000256" key="4">
    <source>
        <dbReference type="ARBA" id="ARBA00022801"/>
    </source>
</evidence>
<gene>
    <name evidence="7" type="ORF">CAMP_LOCUS18994</name>
</gene>
<accession>A0A9P1NCC3</accession>
<proteinExistence type="inferred from homology"/>
<evidence type="ECO:0000256" key="5">
    <source>
        <dbReference type="ARBA" id="ARBA00023242"/>
    </source>
</evidence>
<keyword evidence="8" id="KW-1185">Reference proteome</keyword>
<dbReference type="GO" id="GO:0004527">
    <property type="term" value="F:exonuclease activity"/>
    <property type="evidence" value="ECO:0007669"/>
    <property type="project" value="InterPro"/>
</dbReference>
<evidence type="ECO:0000313" key="8">
    <source>
        <dbReference type="Proteomes" id="UP001152747"/>
    </source>
</evidence>
<name>A0A9P1NCC3_9PELO</name>
<dbReference type="InterPro" id="IPR012337">
    <property type="entry name" value="RNaseH-like_sf"/>
</dbReference>
<protein>
    <recommendedName>
        <fullName evidence="6">Exonuclease domain-containing protein</fullName>
    </recommendedName>
</protein>
<dbReference type="GO" id="GO:0003676">
    <property type="term" value="F:nucleic acid binding"/>
    <property type="evidence" value="ECO:0007669"/>
    <property type="project" value="InterPro"/>
</dbReference>
<dbReference type="InterPro" id="IPR013520">
    <property type="entry name" value="Ribonucl_H"/>
</dbReference>
<keyword evidence="5" id="KW-0539">Nucleus</keyword>
<dbReference type="Gene3D" id="3.30.420.10">
    <property type="entry name" value="Ribonuclease H-like superfamily/Ribonuclease H"/>
    <property type="match status" value="1"/>
</dbReference>
<dbReference type="PANTHER" id="PTHR12801:SF115">
    <property type="entry name" value="FI18136P1-RELATED"/>
    <property type="match status" value="1"/>
</dbReference>
<evidence type="ECO:0000256" key="2">
    <source>
        <dbReference type="ARBA" id="ARBA00006357"/>
    </source>
</evidence>
<organism evidence="7 8">
    <name type="scientific">Caenorhabditis angaria</name>
    <dbReference type="NCBI Taxonomy" id="860376"/>
    <lineage>
        <taxon>Eukaryota</taxon>
        <taxon>Metazoa</taxon>
        <taxon>Ecdysozoa</taxon>
        <taxon>Nematoda</taxon>
        <taxon>Chromadorea</taxon>
        <taxon>Rhabditida</taxon>
        <taxon>Rhabditina</taxon>
        <taxon>Rhabditomorpha</taxon>
        <taxon>Rhabditoidea</taxon>
        <taxon>Rhabditidae</taxon>
        <taxon>Peloderinae</taxon>
        <taxon>Caenorhabditis</taxon>
    </lineage>
</organism>
<dbReference type="Proteomes" id="UP001152747">
    <property type="component" value="Unassembled WGS sequence"/>
</dbReference>
<dbReference type="InterPro" id="IPR047021">
    <property type="entry name" value="REXO1/3/4-like"/>
</dbReference>
<evidence type="ECO:0000256" key="1">
    <source>
        <dbReference type="ARBA" id="ARBA00004123"/>
    </source>
</evidence>
<evidence type="ECO:0000313" key="7">
    <source>
        <dbReference type="EMBL" id="CAI5456357.1"/>
    </source>
</evidence>
<reference evidence="7" key="1">
    <citation type="submission" date="2022-11" db="EMBL/GenBank/DDBJ databases">
        <authorList>
            <person name="Kikuchi T."/>
        </authorList>
    </citation>
    <scope>NUCLEOTIDE SEQUENCE</scope>
    <source>
        <strain evidence="7">PS1010</strain>
    </source>
</reference>
<comment type="subcellular location">
    <subcellularLocation>
        <location evidence="1">Nucleus</location>
    </subcellularLocation>
</comment>
<comment type="similarity">
    <text evidence="2">Belongs to the REXO1/REXO3 family.</text>
</comment>
<sequence>MHMRLNMLFCRSPLEKLKAMAQNSKSQQMRSRYFAQYDMLLTVWTPMQCSANIDANTEFSALTIEQVNASENDLETCREELFKLVNSETILIGHSLESDFKALCLVHHNVVDTSLLFKSGPHKPALRNLTKQHLGRNIQSDNVNTFGHSSAEDAKACIDLVKEYITCHH</sequence>
<dbReference type="InterPro" id="IPR036397">
    <property type="entry name" value="RNaseH_sf"/>
</dbReference>
<dbReference type="PANTHER" id="PTHR12801">
    <property type="entry name" value="RNA EXONUCLEASE REXO1 / RECO3 FAMILY MEMBER-RELATED"/>
    <property type="match status" value="1"/>
</dbReference>
<dbReference type="GO" id="GO:0005634">
    <property type="term" value="C:nucleus"/>
    <property type="evidence" value="ECO:0007669"/>
    <property type="project" value="UniProtKB-SubCell"/>
</dbReference>
<feature type="domain" description="Exonuclease" evidence="6">
    <location>
        <begin position="33"/>
        <end position="169"/>
    </location>
</feature>
<dbReference type="OrthoDB" id="206335at2759"/>
<keyword evidence="3" id="KW-0540">Nuclease</keyword>
<dbReference type="EMBL" id="CANHGI010000006">
    <property type="protein sequence ID" value="CAI5456357.1"/>
    <property type="molecule type" value="Genomic_DNA"/>
</dbReference>
<dbReference type="AlphaFoldDB" id="A0A9P1NCC3"/>